<evidence type="ECO:0000313" key="1">
    <source>
        <dbReference type="EMBL" id="QCE03545.1"/>
    </source>
</evidence>
<proteinExistence type="predicted"/>
<dbReference type="Proteomes" id="UP000501690">
    <property type="component" value="Linkage Group LG8"/>
</dbReference>
<accession>A0A4D6MUF9</accession>
<dbReference type="EMBL" id="CP039352">
    <property type="protein sequence ID" value="QCE03545.1"/>
    <property type="molecule type" value="Genomic_DNA"/>
</dbReference>
<name>A0A4D6MUF9_VIGUN</name>
<dbReference type="AlphaFoldDB" id="A0A4D6MUF9"/>
<keyword evidence="2" id="KW-1185">Reference proteome</keyword>
<sequence>MDTDDNISHKVIGGPASELLDKNAQALNNISTNLVSLQLGKSVPRASVFRYWSRTLLLAFFQVREARPYYCNSIFYRFYCCAAILWLVCHCESMKCLGMLYGIVGVTVAGKQWRETRVLTQARLVETGQIHTRALTQAESSRLSEASRSSEASCLGERGLPKRVRVRTLARCCSF</sequence>
<gene>
    <name evidence="1" type="ORF">DEO72_LG8g1570</name>
</gene>
<organism evidence="1 2">
    <name type="scientific">Vigna unguiculata</name>
    <name type="common">Cowpea</name>
    <dbReference type="NCBI Taxonomy" id="3917"/>
    <lineage>
        <taxon>Eukaryota</taxon>
        <taxon>Viridiplantae</taxon>
        <taxon>Streptophyta</taxon>
        <taxon>Embryophyta</taxon>
        <taxon>Tracheophyta</taxon>
        <taxon>Spermatophyta</taxon>
        <taxon>Magnoliopsida</taxon>
        <taxon>eudicotyledons</taxon>
        <taxon>Gunneridae</taxon>
        <taxon>Pentapetalae</taxon>
        <taxon>rosids</taxon>
        <taxon>fabids</taxon>
        <taxon>Fabales</taxon>
        <taxon>Fabaceae</taxon>
        <taxon>Papilionoideae</taxon>
        <taxon>50 kb inversion clade</taxon>
        <taxon>NPAAA clade</taxon>
        <taxon>indigoferoid/millettioid clade</taxon>
        <taxon>Phaseoleae</taxon>
        <taxon>Vigna</taxon>
    </lineage>
</organism>
<protein>
    <submittedName>
        <fullName evidence="1">Uncharacterized protein</fullName>
    </submittedName>
</protein>
<reference evidence="1 2" key="1">
    <citation type="submission" date="2019-04" db="EMBL/GenBank/DDBJ databases">
        <title>An improved genome assembly and genetic linkage map for asparagus bean, Vigna unguiculata ssp. sesquipedialis.</title>
        <authorList>
            <person name="Xia Q."/>
            <person name="Zhang R."/>
            <person name="Dong Y."/>
        </authorList>
    </citation>
    <scope>NUCLEOTIDE SEQUENCE [LARGE SCALE GENOMIC DNA]</scope>
    <source>
        <tissue evidence="1">Leaf</tissue>
    </source>
</reference>
<evidence type="ECO:0000313" key="2">
    <source>
        <dbReference type="Proteomes" id="UP000501690"/>
    </source>
</evidence>